<gene>
    <name evidence="2" type="ORF">SAMN02745126_01777</name>
</gene>
<dbReference type="EMBL" id="FUWJ01000001">
    <property type="protein sequence ID" value="SJZ59605.1"/>
    <property type="molecule type" value="Genomic_DNA"/>
</dbReference>
<sequence length="74" mass="8245">MAGMILTVAGMILTMDDKGEALPFRIAHGNFPGRKSQFDLSKRIVPAGPTHERFDKGRRPSLEAERPMPRVRLA</sequence>
<proteinExistence type="predicted"/>
<name>A0A1T4LY68_9HYPH</name>
<feature type="region of interest" description="Disordered" evidence="1">
    <location>
        <begin position="47"/>
        <end position="74"/>
    </location>
</feature>
<feature type="compositionally biased region" description="Basic and acidic residues" evidence="1">
    <location>
        <begin position="50"/>
        <end position="68"/>
    </location>
</feature>
<reference evidence="3" key="1">
    <citation type="submission" date="2017-02" db="EMBL/GenBank/DDBJ databases">
        <authorList>
            <person name="Varghese N."/>
            <person name="Submissions S."/>
        </authorList>
    </citation>
    <scope>NUCLEOTIDE SEQUENCE [LARGE SCALE GENOMIC DNA]</scope>
    <source>
        <strain evidence="3">ATCC 27094</strain>
    </source>
</reference>
<dbReference type="Proteomes" id="UP000190092">
    <property type="component" value="Unassembled WGS sequence"/>
</dbReference>
<evidence type="ECO:0000313" key="2">
    <source>
        <dbReference type="EMBL" id="SJZ59605.1"/>
    </source>
</evidence>
<protein>
    <submittedName>
        <fullName evidence="2">Uncharacterized protein</fullName>
    </submittedName>
</protein>
<keyword evidence="3" id="KW-1185">Reference proteome</keyword>
<evidence type="ECO:0000256" key="1">
    <source>
        <dbReference type="SAM" id="MobiDB-lite"/>
    </source>
</evidence>
<evidence type="ECO:0000313" key="3">
    <source>
        <dbReference type="Proteomes" id="UP000190092"/>
    </source>
</evidence>
<organism evidence="2 3">
    <name type="scientific">Enhydrobacter aerosaccus</name>
    <dbReference type="NCBI Taxonomy" id="225324"/>
    <lineage>
        <taxon>Bacteria</taxon>
        <taxon>Pseudomonadati</taxon>
        <taxon>Pseudomonadota</taxon>
        <taxon>Alphaproteobacteria</taxon>
        <taxon>Hyphomicrobiales</taxon>
        <taxon>Enhydrobacter</taxon>
    </lineage>
</organism>
<accession>A0A1T4LY68</accession>
<dbReference type="AlphaFoldDB" id="A0A1T4LY68"/>